<keyword evidence="1" id="KW-0472">Membrane</keyword>
<evidence type="ECO:0000313" key="2">
    <source>
        <dbReference type="EMBL" id="GAE88851.1"/>
    </source>
</evidence>
<keyword evidence="3" id="KW-1185">Reference proteome</keyword>
<evidence type="ECO:0000256" key="1">
    <source>
        <dbReference type="SAM" id="Phobius"/>
    </source>
</evidence>
<reference evidence="2" key="1">
    <citation type="journal article" date="2014" name="Genome Announc.">
        <title>Draft Genome Sequence of Clostridium straminisolvens Strain JCM 21531T, Isolated from a Cellulose-Degrading Bacterial Community.</title>
        <authorList>
            <person name="Yuki M."/>
            <person name="Oshima K."/>
            <person name="Suda W."/>
            <person name="Sakamoto M."/>
            <person name="Kitamura K."/>
            <person name="Iida T."/>
            <person name="Hattori M."/>
            <person name="Ohkuma M."/>
        </authorList>
    </citation>
    <scope>NUCLEOTIDE SEQUENCE [LARGE SCALE GENOMIC DNA]</scope>
    <source>
        <strain evidence="2">JCM 21531</strain>
    </source>
</reference>
<sequence>MQIICSIERSGNVPTRYFPALSINSLFIVGIMQAFKAIILFNIKNISLFSFAIKNLSYFKENLGKARKNALSPMTN</sequence>
<keyword evidence="1" id="KW-0812">Transmembrane</keyword>
<keyword evidence="1" id="KW-1133">Transmembrane helix</keyword>
<dbReference type="EMBL" id="BAVR01000025">
    <property type="protein sequence ID" value="GAE88851.1"/>
    <property type="molecule type" value="Genomic_DNA"/>
</dbReference>
<comment type="caution">
    <text evidence="2">The sequence shown here is derived from an EMBL/GenBank/DDBJ whole genome shotgun (WGS) entry which is preliminary data.</text>
</comment>
<protein>
    <submittedName>
        <fullName evidence="2">Uncharacterized protein</fullName>
    </submittedName>
</protein>
<proteinExistence type="predicted"/>
<gene>
    <name evidence="2" type="ORF">JCM21531_2330</name>
</gene>
<organism evidence="2 3">
    <name type="scientific">Acetivibrio straminisolvens JCM 21531</name>
    <dbReference type="NCBI Taxonomy" id="1294263"/>
    <lineage>
        <taxon>Bacteria</taxon>
        <taxon>Bacillati</taxon>
        <taxon>Bacillota</taxon>
        <taxon>Clostridia</taxon>
        <taxon>Eubacteriales</taxon>
        <taxon>Oscillospiraceae</taxon>
        <taxon>Acetivibrio</taxon>
    </lineage>
</organism>
<evidence type="ECO:0000313" key="3">
    <source>
        <dbReference type="Proteomes" id="UP000019109"/>
    </source>
</evidence>
<accession>W4V6N4</accession>
<feature type="transmembrane region" description="Helical" evidence="1">
    <location>
        <begin position="17"/>
        <end position="41"/>
    </location>
</feature>
<dbReference type="Proteomes" id="UP000019109">
    <property type="component" value="Unassembled WGS sequence"/>
</dbReference>
<dbReference type="AlphaFoldDB" id="W4V6N4"/>
<name>W4V6N4_9FIRM</name>